<dbReference type="Pfam" id="PF00702">
    <property type="entry name" value="Hydrolase"/>
    <property type="match status" value="1"/>
</dbReference>
<dbReference type="InterPro" id="IPR023198">
    <property type="entry name" value="PGP-like_dom2"/>
</dbReference>
<dbReference type="EMBL" id="JBHSNS010000014">
    <property type="protein sequence ID" value="MFC5731265.1"/>
    <property type="molecule type" value="Genomic_DNA"/>
</dbReference>
<reference evidence="5" key="1">
    <citation type="journal article" date="2019" name="Int. J. Syst. Evol. Microbiol.">
        <title>The Global Catalogue of Microorganisms (GCM) 10K type strain sequencing project: providing services to taxonomists for standard genome sequencing and annotation.</title>
        <authorList>
            <consortium name="The Broad Institute Genomics Platform"/>
            <consortium name="The Broad Institute Genome Sequencing Center for Infectious Disease"/>
            <person name="Wu L."/>
            <person name="Ma J."/>
        </authorList>
    </citation>
    <scope>NUCLEOTIDE SEQUENCE [LARGE SCALE GENOMIC DNA]</scope>
    <source>
        <strain evidence="5">YIM 94188</strain>
    </source>
</reference>
<dbReference type="InterPro" id="IPR051540">
    <property type="entry name" value="S-2-haloacid_dehalogenase"/>
</dbReference>
<dbReference type="SUPFAM" id="SSF56784">
    <property type="entry name" value="HAD-like"/>
    <property type="match status" value="1"/>
</dbReference>
<evidence type="ECO:0000313" key="5">
    <source>
        <dbReference type="Proteomes" id="UP001596072"/>
    </source>
</evidence>
<feature type="compositionally biased region" description="Basic and acidic residues" evidence="3">
    <location>
        <begin position="1"/>
        <end position="18"/>
    </location>
</feature>
<dbReference type="SFLD" id="SFLDG01129">
    <property type="entry name" value="C1.5:_HAD__Beta-PGM__Phosphata"/>
    <property type="match status" value="1"/>
</dbReference>
<dbReference type="CDD" id="cd02588">
    <property type="entry name" value="HAD_L2-DEX"/>
    <property type="match status" value="1"/>
</dbReference>
<accession>A0ABW0ZRY0</accession>
<dbReference type="Gene3D" id="1.10.150.240">
    <property type="entry name" value="Putative phosphatase, domain 2"/>
    <property type="match status" value="1"/>
</dbReference>
<gene>
    <name evidence="4" type="ORF">ACFPQB_20310</name>
</gene>
<comment type="caution">
    <text evidence="4">The sequence shown here is derived from an EMBL/GenBank/DDBJ whole genome shotgun (WGS) entry which is preliminary data.</text>
</comment>
<protein>
    <submittedName>
        <fullName evidence="4">Haloacid dehalogenase type II</fullName>
    </submittedName>
</protein>
<sequence length="256" mass="27784">MTDEQHADHRIPSRDHPVSPDGPRAPALILFDVNETLSDMSSLRGRFEDVGAPAHLAATWFASLLRDGFALTVSGASEPFGQIAAEALRGTLHESPLNRSIEDAVRHIMDGFAALTVHSDVPDGVRALRRLEIRLVTLSNGAASVAEVLLDRAGLRSHFEATLSVEGAGVWKPAPDSYAYALDRCATDPMDAMLVAVHPWDIDGAVRAGLGAAWINRTGAPYPAYFRPPDLNVRSLTELADQLSRFDVPRRPHRSD</sequence>
<dbReference type="InterPro" id="IPR006439">
    <property type="entry name" value="HAD-SF_hydro_IA"/>
</dbReference>
<dbReference type="RefSeq" id="WP_136433653.1">
    <property type="nucleotide sequence ID" value="NZ_JBHSNS010000014.1"/>
</dbReference>
<organism evidence="4 5">
    <name type="scientific">Nocardioides vastitatis</name>
    <dbReference type="NCBI Taxonomy" id="2568655"/>
    <lineage>
        <taxon>Bacteria</taxon>
        <taxon>Bacillati</taxon>
        <taxon>Actinomycetota</taxon>
        <taxon>Actinomycetes</taxon>
        <taxon>Propionibacteriales</taxon>
        <taxon>Nocardioidaceae</taxon>
        <taxon>Nocardioides</taxon>
    </lineage>
</organism>
<dbReference type="PANTHER" id="PTHR43316:SF3">
    <property type="entry name" value="HALOACID DEHALOGENASE, TYPE II (AFU_ORTHOLOGUE AFUA_2G07750)-RELATED"/>
    <property type="match status" value="1"/>
</dbReference>
<dbReference type="Proteomes" id="UP001596072">
    <property type="component" value="Unassembled WGS sequence"/>
</dbReference>
<evidence type="ECO:0000313" key="4">
    <source>
        <dbReference type="EMBL" id="MFC5731265.1"/>
    </source>
</evidence>
<dbReference type="InterPro" id="IPR036412">
    <property type="entry name" value="HAD-like_sf"/>
</dbReference>
<comment type="similarity">
    <text evidence="1">Belongs to the HAD-like hydrolase superfamily. S-2-haloalkanoic acid dehalogenase family.</text>
</comment>
<dbReference type="NCBIfam" id="TIGR01428">
    <property type="entry name" value="HAD_type_II"/>
    <property type="match status" value="1"/>
</dbReference>
<proteinExistence type="inferred from homology"/>
<dbReference type="PANTHER" id="PTHR43316">
    <property type="entry name" value="HYDROLASE, HALOACID DELAHOGENASE-RELATED"/>
    <property type="match status" value="1"/>
</dbReference>
<name>A0ABW0ZRY0_9ACTN</name>
<dbReference type="InterPro" id="IPR006328">
    <property type="entry name" value="2-HAD"/>
</dbReference>
<keyword evidence="5" id="KW-1185">Reference proteome</keyword>
<evidence type="ECO:0000256" key="3">
    <source>
        <dbReference type="SAM" id="MobiDB-lite"/>
    </source>
</evidence>
<feature type="region of interest" description="Disordered" evidence="3">
    <location>
        <begin position="1"/>
        <end position="25"/>
    </location>
</feature>
<evidence type="ECO:0000256" key="2">
    <source>
        <dbReference type="ARBA" id="ARBA00022801"/>
    </source>
</evidence>
<evidence type="ECO:0000256" key="1">
    <source>
        <dbReference type="ARBA" id="ARBA00008106"/>
    </source>
</evidence>
<dbReference type="PRINTS" id="PR00413">
    <property type="entry name" value="HADHALOGNASE"/>
</dbReference>
<dbReference type="Gene3D" id="3.40.50.1000">
    <property type="entry name" value="HAD superfamily/HAD-like"/>
    <property type="match status" value="1"/>
</dbReference>
<keyword evidence="2" id="KW-0378">Hydrolase</keyword>
<dbReference type="SFLD" id="SFLDS00003">
    <property type="entry name" value="Haloacid_Dehalogenase"/>
    <property type="match status" value="1"/>
</dbReference>
<dbReference type="InterPro" id="IPR023214">
    <property type="entry name" value="HAD_sf"/>
</dbReference>